<feature type="compositionally biased region" description="Polar residues" evidence="1">
    <location>
        <begin position="464"/>
        <end position="473"/>
    </location>
</feature>
<feature type="region of interest" description="Disordered" evidence="1">
    <location>
        <begin position="164"/>
        <end position="192"/>
    </location>
</feature>
<feature type="compositionally biased region" description="Polar residues" evidence="1">
    <location>
        <begin position="309"/>
        <end position="326"/>
    </location>
</feature>
<dbReference type="Proteomes" id="UP000054549">
    <property type="component" value="Unassembled WGS sequence"/>
</dbReference>
<feature type="compositionally biased region" description="Basic and acidic residues" evidence="1">
    <location>
        <begin position="396"/>
        <end position="406"/>
    </location>
</feature>
<evidence type="ECO:0000313" key="3">
    <source>
        <dbReference type="Proteomes" id="UP000054549"/>
    </source>
</evidence>
<feature type="compositionally biased region" description="Low complexity" evidence="1">
    <location>
        <begin position="803"/>
        <end position="812"/>
    </location>
</feature>
<name>A0A0C2SGC5_AMAMK</name>
<reference evidence="2 3" key="1">
    <citation type="submission" date="2014-04" db="EMBL/GenBank/DDBJ databases">
        <title>Evolutionary Origins and Diversification of the Mycorrhizal Mutualists.</title>
        <authorList>
            <consortium name="DOE Joint Genome Institute"/>
            <consortium name="Mycorrhizal Genomics Consortium"/>
            <person name="Kohler A."/>
            <person name="Kuo A."/>
            <person name="Nagy L.G."/>
            <person name="Floudas D."/>
            <person name="Copeland A."/>
            <person name="Barry K.W."/>
            <person name="Cichocki N."/>
            <person name="Veneault-Fourrey C."/>
            <person name="LaButti K."/>
            <person name="Lindquist E.A."/>
            <person name="Lipzen A."/>
            <person name="Lundell T."/>
            <person name="Morin E."/>
            <person name="Murat C."/>
            <person name="Riley R."/>
            <person name="Ohm R."/>
            <person name="Sun H."/>
            <person name="Tunlid A."/>
            <person name="Henrissat B."/>
            <person name="Grigoriev I.V."/>
            <person name="Hibbett D.S."/>
            <person name="Martin F."/>
        </authorList>
    </citation>
    <scope>NUCLEOTIDE SEQUENCE [LARGE SCALE GENOMIC DNA]</scope>
    <source>
        <strain evidence="2 3">Koide BX008</strain>
    </source>
</reference>
<feature type="region of interest" description="Disordered" evidence="1">
    <location>
        <begin position="939"/>
        <end position="973"/>
    </location>
</feature>
<feature type="region of interest" description="Disordered" evidence="1">
    <location>
        <begin position="739"/>
        <end position="770"/>
    </location>
</feature>
<keyword evidence="3" id="KW-1185">Reference proteome</keyword>
<evidence type="ECO:0000313" key="2">
    <source>
        <dbReference type="EMBL" id="KIL62160.1"/>
    </source>
</evidence>
<dbReference type="OrthoDB" id="3064778at2759"/>
<feature type="region of interest" description="Disordered" evidence="1">
    <location>
        <begin position="438"/>
        <end position="544"/>
    </location>
</feature>
<feature type="compositionally biased region" description="Basic and acidic residues" evidence="1">
    <location>
        <begin position="755"/>
        <end position="766"/>
    </location>
</feature>
<feature type="region of interest" description="Disordered" evidence="1">
    <location>
        <begin position="557"/>
        <end position="592"/>
    </location>
</feature>
<evidence type="ECO:0000256" key="1">
    <source>
        <dbReference type="SAM" id="MobiDB-lite"/>
    </source>
</evidence>
<accession>A0A0C2SGC5</accession>
<dbReference type="HOGENOM" id="CLU_289663_0_0_1"/>
<feature type="region of interest" description="Disordered" evidence="1">
    <location>
        <begin position="284"/>
        <end position="408"/>
    </location>
</feature>
<feature type="region of interest" description="Disordered" evidence="1">
    <location>
        <begin position="803"/>
        <end position="846"/>
    </location>
</feature>
<dbReference type="AlphaFoldDB" id="A0A0C2SGC5"/>
<protein>
    <submittedName>
        <fullName evidence="2">Uncharacterized protein</fullName>
    </submittedName>
</protein>
<feature type="compositionally biased region" description="Basic residues" evidence="1">
    <location>
        <begin position="964"/>
        <end position="973"/>
    </location>
</feature>
<feature type="compositionally biased region" description="Low complexity" evidence="1">
    <location>
        <begin position="741"/>
        <end position="750"/>
    </location>
</feature>
<proteinExistence type="predicted"/>
<feature type="region of interest" description="Disordered" evidence="1">
    <location>
        <begin position="672"/>
        <end position="693"/>
    </location>
</feature>
<feature type="compositionally biased region" description="Low complexity" evidence="1">
    <location>
        <begin position="381"/>
        <end position="393"/>
    </location>
</feature>
<dbReference type="EMBL" id="KN818274">
    <property type="protein sequence ID" value="KIL62160.1"/>
    <property type="molecule type" value="Genomic_DNA"/>
</dbReference>
<feature type="compositionally biased region" description="Low complexity" evidence="1">
    <location>
        <begin position="339"/>
        <end position="355"/>
    </location>
</feature>
<dbReference type="InParanoid" id="A0A0C2SGC5"/>
<organism evidence="2 3">
    <name type="scientific">Amanita muscaria (strain Koide BX008)</name>
    <dbReference type="NCBI Taxonomy" id="946122"/>
    <lineage>
        <taxon>Eukaryota</taxon>
        <taxon>Fungi</taxon>
        <taxon>Dikarya</taxon>
        <taxon>Basidiomycota</taxon>
        <taxon>Agaricomycotina</taxon>
        <taxon>Agaricomycetes</taxon>
        <taxon>Agaricomycetidae</taxon>
        <taxon>Agaricales</taxon>
        <taxon>Pluteineae</taxon>
        <taxon>Amanitaceae</taxon>
        <taxon>Amanita</taxon>
    </lineage>
</organism>
<feature type="compositionally biased region" description="Basic and acidic residues" evidence="1">
    <location>
        <begin position="940"/>
        <end position="963"/>
    </location>
</feature>
<feature type="compositionally biased region" description="Basic and acidic residues" evidence="1">
    <location>
        <begin position="819"/>
        <end position="836"/>
    </location>
</feature>
<gene>
    <name evidence="2" type="ORF">M378DRAFT_12995</name>
</gene>
<feature type="region of interest" description="Disordered" evidence="1">
    <location>
        <begin position="1003"/>
        <end position="1024"/>
    </location>
</feature>
<sequence>MPDDDDGLPLESSRRSSSFSLAEFAQLVSAALDINSDRFPDAALRLAFNPESCPFLSSQDNKVHCARPFIYPKTIDATSARRWQYQHQFREDMYMHPPVESIDFGRVNCVPCTPASFPNAGKSPSVPVITITTPPSPSRPSQVFQKIRKGAKAIVTRTRTFSSPAKVPSLRSQPREHRPLPTQILLNPDNPNHEPIPTLSISSSFKNNIHLRSTVSLLDLECFNNNSAYSLATNTADFYDDESDFVPYLPLACQYERAFPKSPSTPALSPTFPTLPPVATAVTIADPPKPAPRTGIGTDIAVDSRTGLKGSSTGRNRCISTGQIQNPGPRLERRKRALSAATDSSAASSTTDAASPITPRSSTFMAGVRAIKSDRGEVRPSSSFSLDSTGDSDALGDEKGSRRLCFDDSDDPFAKGSVQIIRSKSRAKPAFHLYNPQFIIGPGSAKSGDSVVATSSESEKRSCKSTSKLSSNVARPYRTTPSSSLPTPPLAQPKSCPSLGRSHGKRSARPSVSPTPISRMKRQPFPLMPRETDDCRQQEEDEEKTLNMDEWTLCLGTRDFPGSGQPESEGRREGTKSGIDTQESTQVEEEERVIKQRTVKISEKTPIVDCERGGNCNSRKKSVPQLRITQFNENGTEGTNKGGFVGGDDWTLMLPLYNIPKDGLLAPTERLSRRASHSSPLTQSYRHELGEEERRRAISCTSMTPTVANLRDTSESFPISTIRVQTSMDEVTLRGSTVMRLSQPSSSSLSATDQFPKETADSDRLSPLESSCSNLSVAGTTYGSNGSSELRASMVSVASLASGTSSSTATVVPGPWQREQLHRQSSHSRDSQHLEDGENLSSDGHDRQRRLSAFSITTLSSVHQTTEFVIAETPGGGVRKTTVVNRMPLPVGREAEIRSRTVSIGGLRRSSVPSPSTAGARANANPSWTISSLFSALPREQAKGKATAAEKDEKQGPQQEERGRARRAKKHYRTRESLMHMPGQWLTVSGREGSITSLSSHESVSLGCGRSTSEKRGSMCSTTSGGEGKLFDDAASGYSGTYYSARSSFSMSGNGPLF</sequence>